<dbReference type="Proteomes" id="UP000273982">
    <property type="component" value="Chromosome"/>
</dbReference>
<evidence type="ECO:0000256" key="1">
    <source>
        <dbReference type="SAM" id="Phobius"/>
    </source>
</evidence>
<protein>
    <submittedName>
        <fullName evidence="2">Uncharacterized protein</fullName>
    </submittedName>
</protein>
<reference evidence="2 3" key="1">
    <citation type="submission" date="2018-11" db="EMBL/GenBank/DDBJ databases">
        <title>Genome squencing of methanotrophic bacteria isolated from alkaline groundwater in Korea.</title>
        <authorList>
            <person name="Nguyen L.N."/>
        </authorList>
    </citation>
    <scope>NUCLEOTIDE SEQUENCE [LARGE SCALE GENOMIC DNA]</scope>
    <source>
        <strain evidence="2 3">GW6</strain>
    </source>
</reference>
<keyword evidence="1" id="KW-0812">Transmembrane</keyword>
<dbReference type="EMBL" id="CP034086">
    <property type="protein sequence ID" value="AZG77957.1"/>
    <property type="molecule type" value="Genomic_DNA"/>
</dbReference>
<organism evidence="2 3">
    <name type="scientific">Methylocystis rosea</name>
    <dbReference type="NCBI Taxonomy" id="173366"/>
    <lineage>
        <taxon>Bacteria</taxon>
        <taxon>Pseudomonadati</taxon>
        <taxon>Pseudomonadota</taxon>
        <taxon>Alphaproteobacteria</taxon>
        <taxon>Hyphomicrobiales</taxon>
        <taxon>Methylocystaceae</taxon>
        <taxon>Methylocystis</taxon>
    </lineage>
</organism>
<keyword evidence="1" id="KW-1133">Transmembrane helix</keyword>
<dbReference type="KEGG" id="mros:EHO51_15115"/>
<feature type="transmembrane region" description="Helical" evidence="1">
    <location>
        <begin position="6"/>
        <end position="27"/>
    </location>
</feature>
<gene>
    <name evidence="2" type="ORF">EHO51_15115</name>
</gene>
<dbReference type="RefSeq" id="WP_124739583.1">
    <property type="nucleotide sequence ID" value="NZ_CP034086.1"/>
</dbReference>
<proteinExistence type="predicted"/>
<accession>A0A3G8M867</accession>
<evidence type="ECO:0000313" key="2">
    <source>
        <dbReference type="EMBL" id="AZG77957.1"/>
    </source>
</evidence>
<name>A0A3G8M867_9HYPH</name>
<sequence>MSAPFGKWLIVATIAAILAIPAFFFAARAITAWRQGYDWAEMDWDDKGHTSMTDFLRAADVGKRPVDVNGQSCVEYFIYRDGITVKIVCPQRRS</sequence>
<keyword evidence="1" id="KW-0472">Membrane</keyword>
<dbReference type="AlphaFoldDB" id="A0A3G8M867"/>
<evidence type="ECO:0000313" key="3">
    <source>
        <dbReference type="Proteomes" id="UP000273982"/>
    </source>
</evidence>